<dbReference type="EMBL" id="BEDT01000001">
    <property type="protein sequence ID" value="GAX46755.1"/>
    <property type="molecule type" value="Genomic_DNA"/>
</dbReference>
<evidence type="ECO:0000313" key="1">
    <source>
        <dbReference type="EMBL" id="GAX46755.1"/>
    </source>
</evidence>
<dbReference type="AlphaFoldDB" id="A0A224XAK5"/>
<proteinExistence type="predicted"/>
<dbReference type="Proteomes" id="UP000218689">
    <property type="component" value="Unassembled WGS sequence"/>
</dbReference>
<protein>
    <submittedName>
        <fullName evidence="1">Uncharacterized protein</fullName>
    </submittedName>
</protein>
<organism evidence="1 2">
    <name type="scientific">Pseudolactococcus reticulitermitis</name>
    <dbReference type="NCBI Taxonomy" id="2025039"/>
    <lineage>
        <taxon>Bacteria</taxon>
        <taxon>Bacillati</taxon>
        <taxon>Bacillota</taxon>
        <taxon>Bacilli</taxon>
        <taxon>Lactobacillales</taxon>
        <taxon>Streptococcaceae</taxon>
        <taxon>Pseudolactococcus</taxon>
    </lineage>
</organism>
<sequence length="184" mass="21782">MRQSSLLQSSGRDKTSIRFPSVKSNAYCPTPRLSLLESRFYTLFIFLQILANKKTTTEPCGCHIQDVELFNSVFQHNDFSILTRSLKISLLSRFLTFIPMYFYAVSRCFSCFLPYISHMTMGLFWNTVKHSSYYNLLYVKFLQENHHFRLFLYFDQSPQSELDHLTMYTVPKRSHWLLCTSYPS</sequence>
<keyword evidence="2" id="KW-1185">Reference proteome</keyword>
<accession>A0A224XAK5</accession>
<comment type="caution">
    <text evidence="1">The sequence shown here is derived from an EMBL/GenBank/DDBJ whole genome shotgun (WGS) entry which is preliminary data.</text>
</comment>
<gene>
    <name evidence="1" type="ORF">RsY01_334</name>
</gene>
<evidence type="ECO:0000313" key="2">
    <source>
        <dbReference type="Proteomes" id="UP000218689"/>
    </source>
</evidence>
<name>A0A224XAK5_9LACT</name>
<reference evidence="2" key="1">
    <citation type="submission" date="2017-08" db="EMBL/GenBank/DDBJ databases">
        <title>Draft genome sequence of Lactococcus sp. strain Rs-Y01, isolated from the gut of the lower termite Reticulitermes speratus.</title>
        <authorList>
            <person name="Ohkuma M."/>
            <person name="Yuki M."/>
        </authorList>
    </citation>
    <scope>NUCLEOTIDE SEQUENCE [LARGE SCALE GENOMIC DNA]</scope>
    <source>
        <strain evidence="2">Rs-Y01</strain>
    </source>
</reference>